<evidence type="ECO:0000256" key="4">
    <source>
        <dbReference type="ARBA" id="ARBA00022989"/>
    </source>
</evidence>
<dbReference type="Pfam" id="PF07885">
    <property type="entry name" value="Ion_trans_2"/>
    <property type="match status" value="1"/>
</dbReference>
<evidence type="ECO:0000256" key="3">
    <source>
        <dbReference type="ARBA" id="ARBA00022692"/>
    </source>
</evidence>
<dbReference type="InterPro" id="IPR013099">
    <property type="entry name" value="K_chnl_dom"/>
</dbReference>
<evidence type="ECO:0000256" key="1">
    <source>
        <dbReference type="ARBA" id="ARBA00004141"/>
    </source>
</evidence>
<keyword evidence="2" id="KW-0813">Transport</keyword>
<comment type="subcellular location">
    <subcellularLocation>
        <location evidence="1">Membrane</location>
        <topology evidence="1">Multi-pass membrane protein</topology>
    </subcellularLocation>
</comment>
<dbReference type="SUPFAM" id="SSF81324">
    <property type="entry name" value="Voltage-gated potassium channels"/>
    <property type="match status" value="1"/>
</dbReference>
<sequence>MYWCIITLCTVGYGDLVPVTFLGKVLAASTSIAGILLLAVPISIVSGSFQTLYERRRGLTEFVNTYVSHFAMDISISGITIMFNRYKKRHQHRESKNDDRLSWAVHVVHEMTAFNYMHAMNAQLTLGDREIEENVNKFFIKWTTVEDGRTRR</sequence>
<dbReference type="GO" id="GO:0008076">
    <property type="term" value="C:voltage-gated potassium channel complex"/>
    <property type="evidence" value="ECO:0007669"/>
    <property type="project" value="InterPro"/>
</dbReference>
<dbReference type="EMBL" id="HACM01001219">
    <property type="protein sequence ID" value="CRZ01661.1"/>
    <property type="molecule type" value="Transcribed_RNA"/>
</dbReference>
<organism evidence="10">
    <name type="scientific">Spongospora subterranea</name>
    <dbReference type="NCBI Taxonomy" id="70186"/>
    <lineage>
        <taxon>Eukaryota</taxon>
        <taxon>Sar</taxon>
        <taxon>Rhizaria</taxon>
        <taxon>Endomyxa</taxon>
        <taxon>Phytomyxea</taxon>
        <taxon>Plasmodiophorida</taxon>
        <taxon>Plasmodiophoridae</taxon>
        <taxon>Spongospora</taxon>
    </lineage>
</organism>
<dbReference type="GO" id="GO:0001508">
    <property type="term" value="P:action potential"/>
    <property type="evidence" value="ECO:0007669"/>
    <property type="project" value="TreeGrafter"/>
</dbReference>
<dbReference type="AlphaFoldDB" id="A0A0H5R1G8"/>
<evidence type="ECO:0000256" key="7">
    <source>
        <dbReference type="ARBA" id="ARBA00023303"/>
    </source>
</evidence>
<name>A0A0H5R1G8_9EUKA</name>
<feature type="transmembrane region" description="Helical" evidence="8">
    <location>
        <begin position="66"/>
        <end position="86"/>
    </location>
</feature>
<feature type="transmembrane region" description="Helical" evidence="8">
    <location>
        <begin position="25"/>
        <end position="46"/>
    </location>
</feature>
<keyword evidence="5" id="KW-0406">Ion transport</keyword>
<evidence type="ECO:0000256" key="6">
    <source>
        <dbReference type="ARBA" id="ARBA00023136"/>
    </source>
</evidence>
<dbReference type="InterPro" id="IPR028325">
    <property type="entry name" value="VG_K_chnl"/>
</dbReference>
<evidence type="ECO:0000256" key="2">
    <source>
        <dbReference type="ARBA" id="ARBA00022448"/>
    </source>
</evidence>
<accession>A0A0H5R1G8</accession>
<proteinExistence type="predicted"/>
<keyword evidence="3 8" id="KW-0812">Transmembrane</keyword>
<evidence type="ECO:0000256" key="8">
    <source>
        <dbReference type="SAM" id="Phobius"/>
    </source>
</evidence>
<dbReference type="Gene3D" id="1.10.287.70">
    <property type="match status" value="1"/>
</dbReference>
<dbReference type="EMBL" id="HACM01001217">
    <property type="protein sequence ID" value="CRZ01659.1"/>
    <property type="molecule type" value="Transcribed_RNA"/>
</dbReference>
<dbReference type="PANTHER" id="PTHR11537:SF254">
    <property type="entry name" value="POTASSIUM VOLTAGE-GATED CHANNEL PROTEIN SHAB"/>
    <property type="match status" value="1"/>
</dbReference>
<dbReference type="GO" id="GO:0005249">
    <property type="term" value="F:voltage-gated potassium channel activity"/>
    <property type="evidence" value="ECO:0007669"/>
    <property type="project" value="InterPro"/>
</dbReference>
<evidence type="ECO:0000259" key="9">
    <source>
        <dbReference type="Pfam" id="PF07885"/>
    </source>
</evidence>
<evidence type="ECO:0000313" key="10">
    <source>
        <dbReference type="EMBL" id="CRZ01659.1"/>
    </source>
</evidence>
<keyword evidence="4 8" id="KW-1133">Transmembrane helix</keyword>
<evidence type="ECO:0000256" key="5">
    <source>
        <dbReference type="ARBA" id="ARBA00023065"/>
    </source>
</evidence>
<keyword evidence="7" id="KW-0407">Ion channel</keyword>
<reference evidence="10" key="1">
    <citation type="submission" date="2015-04" db="EMBL/GenBank/DDBJ databases">
        <title>The genome sequence of the plant pathogenic Rhizarian Plasmodiophora brassicae reveals insights in its biotrophic life cycle and the origin of chitin synthesis.</title>
        <authorList>
            <person name="Schwelm A."/>
            <person name="Fogelqvist J."/>
            <person name="Knaust A."/>
            <person name="Julke S."/>
            <person name="Lilja T."/>
            <person name="Dhandapani V."/>
            <person name="Bonilla-Rosso G."/>
            <person name="Karlsson M."/>
            <person name="Shevchenko A."/>
            <person name="Choi S.R."/>
            <person name="Kim H.G."/>
            <person name="Park J.Y."/>
            <person name="Lim Y.P."/>
            <person name="Ludwig-Muller J."/>
            <person name="Dixelius C."/>
        </authorList>
    </citation>
    <scope>NUCLEOTIDE SEQUENCE</scope>
    <source>
        <tissue evidence="10">Potato root galls</tissue>
    </source>
</reference>
<protein>
    <recommendedName>
        <fullName evidence="9">Potassium channel domain-containing protein</fullName>
    </recommendedName>
</protein>
<dbReference type="PANTHER" id="PTHR11537">
    <property type="entry name" value="VOLTAGE-GATED POTASSIUM CHANNEL"/>
    <property type="match status" value="1"/>
</dbReference>
<feature type="domain" description="Potassium channel" evidence="9">
    <location>
        <begin position="1"/>
        <end position="46"/>
    </location>
</feature>
<keyword evidence="6 8" id="KW-0472">Membrane</keyword>